<evidence type="ECO:0000313" key="7">
    <source>
        <dbReference type="EMBL" id="QKR01137.1"/>
    </source>
</evidence>
<dbReference type="AlphaFoldDB" id="A0A6N0NXZ3"/>
<accession>A0A6N0NXZ3</accession>
<dbReference type="Proteomes" id="UP000509301">
    <property type="component" value="Chromosome"/>
</dbReference>
<dbReference type="RefSeq" id="WP_174632792.1">
    <property type="nucleotide sequence ID" value="NZ_CP049074.1"/>
</dbReference>
<dbReference type="GO" id="GO:0016787">
    <property type="term" value="F:hydrolase activity"/>
    <property type="evidence" value="ECO:0007669"/>
    <property type="project" value="UniProtKB-KW"/>
</dbReference>
<dbReference type="SUPFAM" id="SSF88723">
    <property type="entry name" value="PIN domain-like"/>
    <property type="match status" value="1"/>
</dbReference>
<feature type="domain" description="PIN" evidence="6">
    <location>
        <begin position="1"/>
        <end position="107"/>
    </location>
</feature>
<dbReference type="GeneID" id="55642530"/>
<dbReference type="KEGG" id="mten:GWK48_11265"/>
<evidence type="ECO:0000256" key="1">
    <source>
        <dbReference type="ARBA" id="ARBA00022649"/>
    </source>
</evidence>
<evidence type="ECO:0000313" key="8">
    <source>
        <dbReference type="Proteomes" id="UP000509301"/>
    </source>
</evidence>
<dbReference type="Gene3D" id="3.40.50.1010">
    <property type="entry name" value="5'-nuclease"/>
    <property type="match status" value="1"/>
</dbReference>
<dbReference type="InterPro" id="IPR002716">
    <property type="entry name" value="PIN_dom"/>
</dbReference>
<name>A0A6N0NXZ3_9CREN</name>
<gene>
    <name evidence="7" type="ORF">GWK48_11265</name>
</gene>
<evidence type="ECO:0000259" key="6">
    <source>
        <dbReference type="Pfam" id="PF01850"/>
    </source>
</evidence>
<proteinExistence type="predicted"/>
<keyword evidence="5" id="KW-0460">Magnesium</keyword>
<dbReference type="EMBL" id="CP049074">
    <property type="protein sequence ID" value="QKR01137.1"/>
    <property type="molecule type" value="Genomic_DNA"/>
</dbReference>
<evidence type="ECO:0000256" key="3">
    <source>
        <dbReference type="ARBA" id="ARBA00022723"/>
    </source>
</evidence>
<evidence type="ECO:0000256" key="2">
    <source>
        <dbReference type="ARBA" id="ARBA00022722"/>
    </source>
</evidence>
<dbReference type="CDD" id="cd09881">
    <property type="entry name" value="PIN_VapC4-5_FitB-like"/>
    <property type="match status" value="1"/>
</dbReference>
<keyword evidence="8" id="KW-1185">Reference proteome</keyword>
<dbReference type="Pfam" id="PF01850">
    <property type="entry name" value="PIN"/>
    <property type="match status" value="1"/>
</dbReference>
<keyword evidence="3" id="KW-0479">Metal-binding</keyword>
<dbReference type="GO" id="GO:0004540">
    <property type="term" value="F:RNA nuclease activity"/>
    <property type="evidence" value="ECO:0007669"/>
    <property type="project" value="TreeGrafter"/>
</dbReference>
<evidence type="ECO:0000256" key="5">
    <source>
        <dbReference type="ARBA" id="ARBA00022842"/>
    </source>
</evidence>
<evidence type="ECO:0000256" key="4">
    <source>
        <dbReference type="ARBA" id="ARBA00022801"/>
    </source>
</evidence>
<keyword evidence="2" id="KW-0540">Nuclease</keyword>
<organism evidence="7 8">
    <name type="scientific">Metallosphaera tengchongensis</name>
    <dbReference type="NCBI Taxonomy" id="1532350"/>
    <lineage>
        <taxon>Archaea</taxon>
        <taxon>Thermoproteota</taxon>
        <taxon>Thermoprotei</taxon>
        <taxon>Sulfolobales</taxon>
        <taxon>Sulfolobaceae</taxon>
        <taxon>Metallosphaera</taxon>
    </lineage>
</organism>
<protein>
    <submittedName>
        <fullName evidence="7">Type II toxin-antitoxin system VapC family toxin</fullName>
    </submittedName>
</protein>
<dbReference type="InterPro" id="IPR029060">
    <property type="entry name" value="PIN-like_dom_sf"/>
</dbReference>
<keyword evidence="1" id="KW-1277">Toxin-antitoxin system</keyword>
<dbReference type="InterPro" id="IPR051749">
    <property type="entry name" value="PINc/VapC_TA_RNase"/>
</dbReference>
<dbReference type="PANTHER" id="PTHR42740:SF1">
    <property type="entry name" value="RIBONUCLEASE VAPC3"/>
    <property type="match status" value="1"/>
</dbReference>
<sequence>MLIDTSVIIGILRNNLEITGDSLSVISMIEIGRALDDEKRMKTFEKLKEMYTVYPIDENVALEYCWLYYELKKKGQLMSDLDLIIASTVKAYDQKLVTKDKDFLKVGSYIDVEII</sequence>
<dbReference type="PANTHER" id="PTHR42740">
    <property type="entry name" value="RIBONUCLEASE VAPC3"/>
    <property type="match status" value="1"/>
</dbReference>
<dbReference type="GO" id="GO:0046872">
    <property type="term" value="F:metal ion binding"/>
    <property type="evidence" value="ECO:0007669"/>
    <property type="project" value="UniProtKB-KW"/>
</dbReference>
<reference evidence="7 8" key="1">
    <citation type="submission" date="2020-02" db="EMBL/GenBank/DDBJ databases">
        <title>Comparative genome analysis reveals the metabolism and evolution of the thermophilic archaeal genus Metallosphaera.</title>
        <authorList>
            <person name="Jiang C."/>
        </authorList>
    </citation>
    <scope>NUCLEOTIDE SEQUENCE [LARGE SCALE GENOMIC DNA]</scope>
    <source>
        <strain evidence="7 8">Ric-A</strain>
    </source>
</reference>
<keyword evidence="4" id="KW-0378">Hydrolase</keyword>
<dbReference type="OrthoDB" id="43688at2157"/>